<proteinExistence type="predicted"/>
<evidence type="ECO:0000313" key="3">
    <source>
        <dbReference type="WBParaSite" id="jg13078"/>
    </source>
</evidence>
<evidence type="ECO:0000259" key="1">
    <source>
        <dbReference type="Pfam" id="PF20412"/>
    </source>
</evidence>
<dbReference type="WBParaSite" id="jg13078">
    <property type="protein sequence ID" value="jg13078"/>
    <property type="gene ID" value="jg13078"/>
</dbReference>
<dbReference type="InterPro" id="IPR046859">
    <property type="entry name" value="RGPA/RALGAPB_N"/>
</dbReference>
<accession>A0A915CX25</accession>
<keyword evidence="2" id="KW-1185">Reference proteome</keyword>
<protein>
    <recommendedName>
        <fullName evidence="1">Ral GTPase-activating protein subunit alpha/beta N-terminal domain-containing protein</fullName>
    </recommendedName>
</protein>
<reference evidence="3" key="1">
    <citation type="submission" date="2022-11" db="UniProtKB">
        <authorList>
            <consortium name="WormBaseParasite"/>
        </authorList>
    </citation>
    <scope>IDENTIFICATION</scope>
</reference>
<evidence type="ECO:0000313" key="2">
    <source>
        <dbReference type="Proteomes" id="UP000887574"/>
    </source>
</evidence>
<dbReference type="Proteomes" id="UP000887574">
    <property type="component" value="Unplaced"/>
</dbReference>
<dbReference type="AlphaFoldDB" id="A0A915CX25"/>
<feature type="domain" description="Ral GTPase-activating protein subunit alpha/beta N-terminal" evidence="1">
    <location>
        <begin position="234"/>
        <end position="353"/>
    </location>
</feature>
<sequence length="383" mass="43011">MAGFDPAGLRITPIIVNGSSVAVPTTTTGSSTSPTINEQASVRERAQTLQIYLDKFLEYCSRETMKIEWADDLRRVDCAKFLLDRVIVLYVYEVFPDIETDGVDVFGGLDTADPQVIARYWLIRWMINIASAGFHEQPSSGLLLYRQVLLSSQKATNNLLTLMREAMQLPLACSNVIHKVLALIRYWLLQKEIPVFVESGLITLEAWNLLLIHIYTSFFNSPYLVSSGDRLPSAISLTHSILQMSRDLANPSVSVLPRQLPKSVWAELLKRLSQALTVCCARSDAYGSATAGGFTRTLLSVCVFVRVIREVELDERMWDDVWLVFKAGIWTQMVEQWSKVVENVTRALILNLFAIDVSNLIDPEGVEVLVMLKLAPQDQPVEN</sequence>
<dbReference type="Pfam" id="PF20412">
    <property type="entry name" value="RALGAPB_N"/>
    <property type="match status" value="1"/>
</dbReference>
<organism evidence="2 3">
    <name type="scientific">Ditylenchus dipsaci</name>
    <dbReference type="NCBI Taxonomy" id="166011"/>
    <lineage>
        <taxon>Eukaryota</taxon>
        <taxon>Metazoa</taxon>
        <taxon>Ecdysozoa</taxon>
        <taxon>Nematoda</taxon>
        <taxon>Chromadorea</taxon>
        <taxon>Rhabditida</taxon>
        <taxon>Tylenchina</taxon>
        <taxon>Tylenchomorpha</taxon>
        <taxon>Sphaerularioidea</taxon>
        <taxon>Anguinidae</taxon>
        <taxon>Anguininae</taxon>
        <taxon>Ditylenchus</taxon>
    </lineage>
</organism>
<name>A0A915CX25_9BILA</name>